<evidence type="ECO:0000313" key="1">
    <source>
        <dbReference type="EMBL" id="NKY39698.1"/>
    </source>
</evidence>
<dbReference type="RefSeq" id="WP_168678756.1">
    <property type="nucleotide sequence ID" value="NZ_JAAXOY010000194.1"/>
</dbReference>
<evidence type="ECO:0000313" key="2">
    <source>
        <dbReference type="Proteomes" id="UP000777774"/>
    </source>
</evidence>
<dbReference type="EMBL" id="JAAXOY010000194">
    <property type="protein sequence ID" value="NKY39698.1"/>
    <property type="molecule type" value="Genomic_DNA"/>
</dbReference>
<organism evidence="1 2">
    <name type="scientific">Cellulomonas septica</name>
    <dbReference type="NCBI Taxonomy" id="285080"/>
    <lineage>
        <taxon>Bacteria</taxon>
        <taxon>Bacillati</taxon>
        <taxon>Actinomycetota</taxon>
        <taxon>Actinomycetes</taxon>
        <taxon>Micrococcales</taxon>
        <taxon>Cellulomonadaceae</taxon>
        <taxon>Cellulomonas</taxon>
    </lineage>
</organism>
<dbReference type="Proteomes" id="UP000777774">
    <property type="component" value="Unassembled WGS sequence"/>
</dbReference>
<reference evidence="1 2" key="1">
    <citation type="submission" date="2020-04" db="EMBL/GenBank/DDBJ databases">
        <title>MicrobeNet Type strains.</title>
        <authorList>
            <person name="Nicholson A.C."/>
        </authorList>
    </citation>
    <scope>NUCLEOTIDE SEQUENCE [LARGE SCALE GENOMIC DNA]</scope>
    <source>
        <strain evidence="1 2">ATCC BAA-787</strain>
    </source>
</reference>
<gene>
    <name evidence="1" type="ORF">HGA02_09210</name>
</gene>
<keyword evidence="2" id="KW-1185">Reference proteome</keyword>
<proteinExistence type="predicted"/>
<protein>
    <recommendedName>
        <fullName evidence="3">YokE-like PH domain-containing protein</fullName>
    </recommendedName>
</protein>
<comment type="caution">
    <text evidence="1">The sequence shown here is derived from an EMBL/GenBank/DDBJ whole genome shotgun (WGS) entry which is preliminary data.</text>
</comment>
<name>A0ABX1JZE1_9CELL</name>
<accession>A0ABX1JZE1</accession>
<sequence>MISRTALVAAAREHLLEPGEEVLGVTHVQPKGAGGRNAAKTAGASAVLGVATLALTGGALAVGAVVSTEPIWCVRTDRRFLLVRRAGSGSVTERFLGELPHDAVELRMRRRILYTASFVDRATGDTLLRANLGLNVKGARALTSTPAAPGLTTA</sequence>
<evidence type="ECO:0008006" key="3">
    <source>
        <dbReference type="Google" id="ProtNLM"/>
    </source>
</evidence>